<dbReference type="EC" id="2.7.1.33" evidence="6"/>
<keyword evidence="7" id="KW-0963">Cytoplasm</keyword>
<dbReference type="EMBL" id="JACPSX010000041">
    <property type="protein sequence ID" value="MBI3013926.1"/>
    <property type="molecule type" value="Genomic_DNA"/>
</dbReference>
<keyword evidence="11" id="KW-0067">ATP-binding</keyword>
<proteinExistence type="predicted"/>
<evidence type="ECO:0000313" key="14">
    <source>
        <dbReference type="EMBL" id="MBI3013926.1"/>
    </source>
</evidence>
<dbReference type="AlphaFoldDB" id="A0A932GML8"/>
<dbReference type="Gene3D" id="3.30.420.40">
    <property type="match status" value="1"/>
</dbReference>
<evidence type="ECO:0000256" key="10">
    <source>
        <dbReference type="ARBA" id="ARBA00022777"/>
    </source>
</evidence>
<keyword evidence="13" id="KW-0173">Coenzyme A biosynthesis</keyword>
<evidence type="ECO:0000313" key="15">
    <source>
        <dbReference type="Proteomes" id="UP000741360"/>
    </source>
</evidence>
<evidence type="ECO:0000256" key="6">
    <source>
        <dbReference type="ARBA" id="ARBA00012102"/>
    </source>
</evidence>
<name>A0A932GML8_UNCTE</name>
<keyword evidence="9" id="KW-0547">Nucleotide-binding</keyword>
<dbReference type="GO" id="GO:0005737">
    <property type="term" value="C:cytoplasm"/>
    <property type="evidence" value="ECO:0007669"/>
    <property type="project" value="UniProtKB-SubCell"/>
</dbReference>
<evidence type="ECO:0000256" key="13">
    <source>
        <dbReference type="ARBA" id="ARBA00022993"/>
    </source>
</evidence>
<dbReference type="InterPro" id="IPR004619">
    <property type="entry name" value="Type_III_PanK"/>
</dbReference>
<comment type="pathway">
    <text evidence="5">Cofactor biosynthesis; coenzyme A biosynthesis; CoA from (R)-pantothenate: step 1/5.</text>
</comment>
<evidence type="ECO:0000256" key="11">
    <source>
        <dbReference type="ARBA" id="ARBA00022840"/>
    </source>
</evidence>
<dbReference type="Pfam" id="PF03309">
    <property type="entry name" value="Pan_kinase"/>
    <property type="match status" value="1"/>
</dbReference>
<dbReference type="SUPFAM" id="SSF53067">
    <property type="entry name" value="Actin-like ATPase domain"/>
    <property type="match status" value="1"/>
</dbReference>
<comment type="caution">
    <text evidence="14">The sequence shown here is derived from an EMBL/GenBank/DDBJ whole genome shotgun (WGS) entry which is preliminary data.</text>
</comment>
<evidence type="ECO:0000256" key="7">
    <source>
        <dbReference type="ARBA" id="ARBA00022490"/>
    </source>
</evidence>
<evidence type="ECO:0000256" key="3">
    <source>
        <dbReference type="ARBA" id="ARBA00001972"/>
    </source>
</evidence>
<dbReference type="Proteomes" id="UP000741360">
    <property type="component" value="Unassembled WGS sequence"/>
</dbReference>
<comment type="cofactor">
    <cofactor evidence="2">
        <name>K(+)</name>
        <dbReference type="ChEBI" id="CHEBI:29103"/>
    </cofactor>
</comment>
<dbReference type="GO" id="GO:0004594">
    <property type="term" value="F:pantothenate kinase activity"/>
    <property type="evidence" value="ECO:0007669"/>
    <property type="project" value="UniProtKB-EC"/>
</dbReference>
<evidence type="ECO:0000256" key="8">
    <source>
        <dbReference type="ARBA" id="ARBA00022679"/>
    </source>
</evidence>
<evidence type="ECO:0000256" key="4">
    <source>
        <dbReference type="ARBA" id="ARBA00004496"/>
    </source>
</evidence>
<dbReference type="InterPro" id="IPR043129">
    <property type="entry name" value="ATPase_NBD"/>
</dbReference>
<evidence type="ECO:0000256" key="1">
    <source>
        <dbReference type="ARBA" id="ARBA00001206"/>
    </source>
</evidence>
<keyword evidence="10 14" id="KW-0418">Kinase</keyword>
<keyword evidence="8" id="KW-0808">Transferase</keyword>
<comment type="catalytic activity">
    <reaction evidence="1">
        <text>(R)-pantothenate + ATP = (R)-4'-phosphopantothenate + ADP + H(+)</text>
        <dbReference type="Rhea" id="RHEA:16373"/>
        <dbReference type="ChEBI" id="CHEBI:10986"/>
        <dbReference type="ChEBI" id="CHEBI:15378"/>
        <dbReference type="ChEBI" id="CHEBI:29032"/>
        <dbReference type="ChEBI" id="CHEBI:30616"/>
        <dbReference type="ChEBI" id="CHEBI:456216"/>
        <dbReference type="EC" id="2.7.1.33"/>
    </reaction>
</comment>
<comment type="cofactor">
    <cofactor evidence="3">
        <name>NH4(+)</name>
        <dbReference type="ChEBI" id="CHEBI:28938"/>
    </cofactor>
</comment>
<evidence type="ECO:0000256" key="2">
    <source>
        <dbReference type="ARBA" id="ARBA00001958"/>
    </source>
</evidence>
<evidence type="ECO:0000256" key="5">
    <source>
        <dbReference type="ARBA" id="ARBA00005225"/>
    </source>
</evidence>
<comment type="subcellular location">
    <subcellularLocation>
        <location evidence="4">Cytoplasm</location>
    </subcellularLocation>
</comment>
<keyword evidence="12" id="KW-0630">Potassium</keyword>
<reference evidence="14" key="1">
    <citation type="submission" date="2020-07" db="EMBL/GenBank/DDBJ databases">
        <title>Huge and variable diversity of episymbiotic CPR bacteria and DPANN archaea in groundwater ecosystems.</title>
        <authorList>
            <person name="He C.Y."/>
            <person name="Keren R."/>
            <person name="Whittaker M."/>
            <person name="Farag I.F."/>
            <person name="Doudna J."/>
            <person name="Cate J.H.D."/>
            <person name="Banfield J.F."/>
        </authorList>
    </citation>
    <scope>NUCLEOTIDE SEQUENCE</scope>
    <source>
        <strain evidence="14">NC_groundwater_717_Ag_S-0.2um_59_8</strain>
    </source>
</reference>
<protein>
    <recommendedName>
        <fullName evidence="6">pantothenate kinase</fullName>
        <ecNumber evidence="6">2.7.1.33</ecNumber>
    </recommendedName>
</protein>
<accession>A0A932GML8</accession>
<dbReference type="GO" id="GO:0015937">
    <property type="term" value="P:coenzyme A biosynthetic process"/>
    <property type="evidence" value="ECO:0007669"/>
    <property type="project" value="UniProtKB-KW"/>
</dbReference>
<evidence type="ECO:0000256" key="12">
    <source>
        <dbReference type="ARBA" id="ARBA00022958"/>
    </source>
</evidence>
<sequence length="38" mass="4279">MLLVMDVGNTNIALGLYEGENLLIDWRAVTRQDQTADE</sequence>
<organism evidence="14 15">
    <name type="scientific">Tectimicrobiota bacterium</name>
    <dbReference type="NCBI Taxonomy" id="2528274"/>
    <lineage>
        <taxon>Bacteria</taxon>
        <taxon>Pseudomonadati</taxon>
        <taxon>Nitrospinota/Tectimicrobiota group</taxon>
        <taxon>Candidatus Tectimicrobiota</taxon>
    </lineage>
</organism>
<evidence type="ECO:0000256" key="9">
    <source>
        <dbReference type="ARBA" id="ARBA00022741"/>
    </source>
</evidence>
<feature type="non-terminal residue" evidence="14">
    <location>
        <position position="38"/>
    </location>
</feature>
<dbReference type="GO" id="GO:0005524">
    <property type="term" value="F:ATP binding"/>
    <property type="evidence" value="ECO:0007669"/>
    <property type="project" value="UniProtKB-KW"/>
</dbReference>
<gene>
    <name evidence="14" type="ORF">HYY65_02410</name>
</gene>